<accession>A0A5C8EYX6</accession>
<feature type="chain" id="PRO_5022746463" description="Lipoprotein" evidence="1">
    <location>
        <begin position="24"/>
        <end position="132"/>
    </location>
</feature>
<dbReference type="PROSITE" id="PS51257">
    <property type="entry name" value="PROKAR_LIPOPROTEIN"/>
    <property type="match status" value="1"/>
</dbReference>
<dbReference type="Proteomes" id="UP000323176">
    <property type="component" value="Unassembled WGS sequence"/>
</dbReference>
<evidence type="ECO:0008006" key="4">
    <source>
        <dbReference type="Google" id="ProtNLM"/>
    </source>
</evidence>
<evidence type="ECO:0000313" key="2">
    <source>
        <dbReference type="EMBL" id="TXJ42131.1"/>
    </source>
</evidence>
<feature type="signal peptide" evidence="1">
    <location>
        <begin position="1"/>
        <end position="23"/>
    </location>
</feature>
<keyword evidence="1" id="KW-0732">Signal</keyword>
<dbReference type="AlphaFoldDB" id="A0A5C8EYX6"/>
<protein>
    <recommendedName>
        <fullName evidence="4">Lipoprotein</fullName>
    </recommendedName>
</protein>
<sequence length="132" mass="14525">MNKKLLSILFILFFAFAVSCQNADKTGSVDSSKGIEQFNGNTYISDAIDNGSGINIYYFVLIKNSKVASYENSTQDTPNVPDEAYLEVEGTGTDYTLKDPASPEQKIKLKFSSDGNTVTVNVDVYTIKLNKK</sequence>
<comment type="caution">
    <text evidence="2">The sequence shown here is derived from an EMBL/GenBank/DDBJ whole genome shotgun (WGS) entry which is preliminary data.</text>
</comment>
<evidence type="ECO:0000313" key="3">
    <source>
        <dbReference type="Proteomes" id="UP000323176"/>
    </source>
</evidence>
<reference evidence="2 3" key="1">
    <citation type="journal article" date="1992" name="Lakartidningen">
        <title>[Penicillin V and not amoxicillin is the first choice preparation in acute otitis].</title>
        <authorList>
            <person name="Kamme C."/>
            <person name="Lundgren K."/>
            <person name="Prellner K."/>
        </authorList>
    </citation>
    <scope>NUCLEOTIDE SEQUENCE [LARGE SCALE GENOMIC DNA]</scope>
    <source>
        <strain evidence="2 3">PC5538III-hc</strain>
    </source>
</reference>
<proteinExistence type="predicted"/>
<dbReference type="OrthoDB" id="308178at2"/>
<organism evidence="2 3">
    <name type="scientific">Brachyspira pilosicoli</name>
    <name type="common">Serpulina pilosicoli</name>
    <dbReference type="NCBI Taxonomy" id="52584"/>
    <lineage>
        <taxon>Bacteria</taxon>
        <taxon>Pseudomonadati</taxon>
        <taxon>Spirochaetota</taxon>
        <taxon>Spirochaetia</taxon>
        <taxon>Brachyspirales</taxon>
        <taxon>Brachyspiraceae</taxon>
        <taxon>Brachyspira</taxon>
    </lineage>
</organism>
<gene>
    <name evidence="2" type="ORF">EPJ72_05830</name>
</gene>
<name>A0A5C8EYX6_BRAPL</name>
<dbReference type="EMBL" id="SAXY01000036">
    <property type="protein sequence ID" value="TXJ42131.1"/>
    <property type="molecule type" value="Genomic_DNA"/>
</dbReference>
<evidence type="ECO:0000256" key="1">
    <source>
        <dbReference type="SAM" id="SignalP"/>
    </source>
</evidence>